<dbReference type="Gene3D" id="4.10.240.10">
    <property type="entry name" value="Zn(2)-C6 fungal-type DNA-binding domain"/>
    <property type="match status" value="1"/>
</dbReference>
<evidence type="ECO:0000313" key="9">
    <source>
        <dbReference type="Proteomes" id="UP001147747"/>
    </source>
</evidence>
<comment type="caution">
    <text evidence="8">The sequence shown here is derived from an EMBL/GenBank/DDBJ whole genome shotgun (WGS) entry which is preliminary data.</text>
</comment>
<dbReference type="SMART" id="SM00066">
    <property type="entry name" value="GAL4"/>
    <property type="match status" value="1"/>
</dbReference>
<dbReference type="InterPro" id="IPR001138">
    <property type="entry name" value="Zn2Cys6_DnaBD"/>
</dbReference>
<evidence type="ECO:0000313" key="8">
    <source>
        <dbReference type="EMBL" id="KAJ5376168.1"/>
    </source>
</evidence>
<name>A0A9W9SH97_9EURO</name>
<dbReference type="CDD" id="cd12148">
    <property type="entry name" value="fungal_TF_MHR"/>
    <property type="match status" value="1"/>
</dbReference>
<proteinExistence type="predicted"/>
<dbReference type="CDD" id="cd00067">
    <property type="entry name" value="GAL4"/>
    <property type="match status" value="1"/>
</dbReference>
<accession>A0A9W9SH97</accession>
<dbReference type="GeneID" id="81376671"/>
<feature type="compositionally biased region" description="Basic and acidic residues" evidence="6">
    <location>
        <begin position="14"/>
        <end position="25"/>
    </location>
</feature>
<keyword evidence="5" id="KW-0539">Nucleus</keyword>
<dbReference type="EMBL" id="JAPZBU010000012">
    <property type="protein sequence ID" value="KAJ5376168.1"/>
    <property type="molecule type" value="Genomic_DNA"/>
</dbReference>
<dbReference type="PANTHER" id="PTHR47256">
    <property type="entry name" value="ZN(II)2CYS6 TRANSCRIPTION FACTOR (EUROFUNG)-RELATED"/>
    <property type="match status" value="1"/>
</dbReference>
<dbReference type="GO" id="GO:0008270">
    <property type="term" value="F:zinc ion binding"/>
    <property type="evidence" value="ECO:0007669"/>
    <property type="project" value="InterPro"/>
</dbReference>
<keyword evidence="4" id="KW-0804">Transcription</keyword>
<dbReference type="GO" id="GO:0006351">
    <property type="term" value="P:DNA-templated transcription"/>
    <property type="evidence" value="ECO:0007669"/>
    <property type="project" value="InterPro"/>
</dbReference>
<dbReference type="Pfam" id="PF00172">
    <property type="entry name" value="Zn_clus"/>
    <property type="match status" value="1"/>
</dbReference>
<gene>
    <name evidence="8" type="ORF">N7509_013054</name>
</gene>
<evidence type="ECO:0000259" key="7">
    <source>
        <dbReference type="PROSITE" id="PS50048"/>
    </source>
</evidence>
<feature type="region of interest" description="Disordered" evidence="6">
    <location>
        <begin position="634"/>
        <end position="668"/>
    </location>
</feature>
<dbReference type="PROSITE" id="PS00463">
    <property type="entry name" value="ZN2_CY6_FUNGAL_1"/>
    <property type="match status" value="1"/>
</dbReference>
<dbReference type="AlphaFoldDB" id="A0A9W9SH97"/>
<keyword evidence="3" id="KW-0238">DNA-binding</keyword>
<feature type="region of interest" description="Disordered" evidence="6">
    <location>
        <begin position="1"/>
        <end position="30"/>
    </location>
</feature>
<keyword evidence="1" id="KW-0479">Metal-binding</keyword>
<reference evidence="8" key="2">
    <citation type="journal article" date="2023" name="IMA Fungus">
        <title>Comparative genomic study of the Penicillium genus elucidates a diverse pangenome and 15 lateral gene transfer events.</title>
        <authorList>
            <person name="Petersen C."/>
            <person name="Sorensen T."/>
            <person name="Nielsen M.R."/>
            <person name="Sondergaard T.E."/>
            <person name="Sorensen J.L."/>
            <person name="Fitzpatrick D.A."/>
            <person name="Frisvad J.C."/>
            <person name="Nielsen K.L."/>
        </authorList>
    </citation>
    <scope>NUCLEOTIDE SEQUENCE</scope>
    <source>
        <strain evidence="8">IBT 29677</strain>
    </source>
</reference>
<keyword evidence="2" id="KW-0805">Transcription regulation</keyword>
<dbReference type="GO" id="GO:0000981">
    <property type="term" value="F:DNA-binding transcription factor activity, RNA polymerase II-specific"/>
    <property type="evidence" value="ECO:0007669"/>
    <property type="project" value="InterPro"/>
</dbReference>
<dbReference type="InterPro" id="IPR053187">
    <property type="entry name" value="Notoamide_regulator"/>
</dbReference>
<sequence>MTARNSNRAIRPQLADEPRESEKPDANTPKLVKNASSACSACRRRKSRCVGGVPCEPCRKADTKCELDFDTDGRRRVAFKRKIQSLEQDRNLLLQLMETIRSDNTRTAPGVLNLIRSNASVGEIRQFLDSDTISSSADEMPPKIRRQTSRKYMDIKSLSDIPLYEVPAQPWTSVTDDSSFVSHLISLYFTWQHPVLNWIDRDLFLRDMRSKDLNSKFCSPILVNSILGVACFYTWYPEGFANPAEPSSRGEHFFKEAVRLLGEAEGKLTLTNLQARGDIYTSACVMGKDRLGWQYLVEIAECVRQFINRRDLFIRETKGDVQEMSRSIDTTLHGLFSLNPVATLSLQKPTIIKRPQLEYFPEDHHPADNWTPYPRQADALLAHTNCVKNGTFDLGIIMWEVSDYLFGDEKPPSPDATIIEGFYQRLQKWDEGLPNCIDKKSNAPPGVMDLHMRYHNAVLIMFGFILPGLDQSQSAEKERINGIRTTSAREIGIVLNQFRSLWPVEYMPMNSMQYATIALFALLGSLEHEDNQKSFTDILISLRALARRWQLAKGMLRLIQLTAMKQESKLPVEAEVLLRDFEEELWTASDRQRFSSLYPNFAVSTEFKEGTSAAADEAELDRLLEEWDNLALSNKKAETIQEDSEERDSEERDSEERDSEERGDGGSN</sequence>
<dbReference type="PROSITE" id="PS50048">
    <property type="entry name" value="ZN2_CY6_FUNGAL_2"/>
    <property type="match status" value="1"/>
</dbReference>
<dbReference type="SUPFAM" id="SSF57701">
    <property type="entry name" value="Zn2/Cys6 DNA-binding domain"/>
    <property type="match status" value="1"/>
</dbReference>
<reference evidence="8" key="1">
    <citation type="submission" date="2022-12" db="EMBL/GenBank/DDBJ databases">
        <authorList>
            <person name="Petersen C."/>
        </authorList>
    </citation>
    <scope>NUCLEOTIDE SEQUENCE</scope>
    <source>
        <strain evidence="8">IBT 29677</strain>
    </source>
</reference>
<dbReference type="Proteomes" id="UP001147747">
    <property type="component" value="Unassembled WGS sequence"/>
</dbReference>
<dbReference type="OrthoDB" id="2593732at2759"/>
<evidence type="ECO:0000256" key="5">
    <source>
        <dbReference type="ARBA" id="ARBA00023242"/>
    </source>
</evidence>
<evidence type="ECO:0000256" key="2">
    <source>
        <dbReference type="ARBA" id="ARBA00023015"/>
    </source>
</evidence>
<feature type="compositionally biased region" description="Acidic residues" evidence="6">
    <location>
        <begin position="640"/>
        <end position="658"/>
    </location>
</feature>
<dbReference type="InterPro" id="IPR036864">
    <property type="entry name" value="Zn2-C6_fun-type_DNA-bd_sf"/>
</dbReference>
<dbReference type="GO" id="GO:0003677">
    <property type="term" value="F:DNA binding"/>
    <property type="evidence" value="ECO:0007669"/>
    <property type="project" value="UniProtKB-KW"/>
</dbReference>
<dbReference type="PANTHER" id="PTHR47256:SF1">
    <property type="entry name" value="ZN(II)2CYS6 TRANSCRIPTION FACTOR (EUROFUNG)"/>
    <property type="match status" value="1"/>
</dbReference>
<evidence type="ECO:0000256" key="6">
    <source>
        <dbReference type="SAM" id="MobiDB-lite"/>
    </source>
</evidence>
<evidence type="ECO:0000256" key="1">
    <source>
        <dbReference type="ARBA" id="ARBA00022723"/>
    </source>
</evidence>
<keyword evidence="9" id="KW-1185">Reference proteome</keyword>
<feature type="compositionally biased region" description="Basic and acidic residues" evidence="6">
    <location>
        <begin position="659"/>
        <end position="668"/>
    </location>
</feature>
<organism evidence="8 9">
    <name type="scientific">Penicillium cosmopolitanum</name>
    <dbReference type="NCBI Taxonomy" id="1131564"/>
    <lineage>
        <taxon>Eukaryota</taxon>
        <taxon>Fungi</taxon>
        <taxon>Dikarya</taxon>
        <taxon>Ascomycota</taxon>
        <taxon>Pezizomycotina</taxon>
        <taxon>Eurotiomycetes</taxon>
        <taxon>Eurotiomycetidae</taxon>
        <taxon>Eurotiales</taxon>
        <taxon>Aspergillaceae</taxon>
        <taxon>Penicillium</taxon>
    </lineage>
</organism>
<protein>
    <recommendedName>
        <fullName evidence="7">Zn(2)-C6 fungal-type domain-containing protein</fullName>
    </recommendedName>
</protein>
<evidence type="ECO:0000256" key="3">
    <source>
        <dbReference type="ARBA" id="ARBA00023125"/>
    </source>
</evidence>
<feature type="domain" description="Zn(2)-C6 fungal-type" evidence="7">
    <location>
        <begin position="38"/>
        <end position="67"/>
    </location>
</feature>
<dbReference type="InterPro" id="IPR007219">
    <property type="entry name" value="XnlR_reg_dom"/>
</dbReference>
<dbReference type="Pfam" id="PF04082">
    <property type="entry name" value="Fungal_trans"/>
    <property type="match status" value="1"/>
</dbReference>
<dbReference type="RefSeq" id="XP_056481198.1">
    <property type="nucleotide sequence ID" value="XM_056637691.1"/>
</dbReference>
<evidence type="ECO:0000256" key="4">
    <source>
        <dbReference type="ARBA" id="ARBA00023163"/>
    </source>
</evidence>